<dbReference type="Proteomes" id="UP000820818">
    <property type="component" value="Linkage Group LG5"/>
</dbReference>
<evidence type="ECO:0000256" key="7">
    <source>
        <dbReference type="PIRSR" id="PIRSR601834-1"/>
    </source>
</evidence>
<keyword evidence="4 7" id="KW-0274">FAD</keyword>
<dbReference type="CDD" id="cd06183">
    <property type="entry name" value="cyt_b5_reduct_like"/>
    <property type="match status" value="1"/>
</dbReference>
<keyword evidence="3 7" id="KW-0285">Flavoprotein</keyword>
<feature type="binding site" evidence="7">
    <location>
        <position position="180"/>
    </location>
    <ligand>
        <name>FAD</name>
        <dbReference type="ChEBI" id="CHEBI:57692"/>
    </ligand>
</feature>
<name>A0AAD5PSV3_9CRUS</name>
<keyword evidence="11" id="KW-1185">Reference proteome</keyword>
<dbReference type="InterPro" id="IPR017927">
    <property type="entry name" value="FAD-bd_FR_type"/>
</dbReference>
<evidence type="ECO:0000256" key="4">
    <source>
        <dbReference type="ARBA" id="ARBA00022827"/>
    </source>
</evidence>
<dbReference type="SUPFAM" id="SSF63380">
    <property type="entry name" value="Riboflavin synthase domain-like"/>
    <property type="match status" value="1"/>
</dbReference>
<dbReference type="PRINTS" id="PR00406">
    <property type="entry name" value="CYTB5RDTASE"/>
</dbReference>
<gene>
    <name evidence="10" type="ORF">GHT06_015359</name>
</gene>
<feature type="binding site" evidence="7">
    <location>
        <position position="137"/>
    </location>
    <ligand>
        <name>FAD</name>
        <dbReference type="ChEBI" id="CHEBI:57692"/>
    </ligand>
</feature>
<dbReference type="EMBL" id="WJBH02000005">
    <property type="protein sequence ID" value="KAI9558571.1"/>
    <property type="molecule type" value="Genomic_DNA"/>
</dbReference>
<dbReference type="InterPro" id="IPR001709">
    <property type="entry name" value="Flavoprot_Pyr_Nucl_cyt_Rdtase"/>
</dbReference>
<dbReference type="PROSITE" id="PS51384">
    <property type="entry name" value="FAD_FR"/>
    <property type="match status" value="1"/>
</dbReference>
<sequence>MDSRVILPPEPLKPEESQCCGQGCQFCILDIYQQELLIWQKKCEELKNCQFQQNNKMSPETYVSCVIERVEKVCSAVFLFHFKLPENNCIKYTAGQHVIAREFTGNSTICRPYTLISSPGLVTTFSILIKLYDDGMMSSIIRKKWLEGYAVDWRGPIGEHNYKPNSYRNVLLIAAGTGITPIYQMAKMIVDNPEDETRILLLYSCRTYSDIIFRERFHQLQDYWNFKVRYFLSDDLKQEVEAVRRYNEDINYHRLNEDVLNSELKFITHDNLRVYLCGPKPFEKNIIDNLTKIGIVKSSILTFS</sequence>
<dbReference type="AlphaFoldDB" id="A0AAD5PSV3"/>
<dbReference type="PRINTS" id="PR00371">
    <property type="entry name" value="FPNCR"/>
</dbReference>
<comment type="caution">
    <text evidence="10">The sequence shown here is derived from an EMBL/GenBank/DDBJ whole genome shotgun (WGS) entry which is preliminary data.</text>
</comment>
<feature type="binding site" evidence="7">
    <location>
        <position position="128"/>
    </location>
    <ligand>
        <name>FAD</name>
        <dbReference type="ChEBI" id="CHEBI:57692"/>
    </ligand>
</feature>
<evidence type="ECO:0000313" key="11">
    <source>
        <dbReference type="Proteomes" id="UP000820818"/>
    </source>
</evidence>
<comment type="similarity">
    <text evidence="2 8">Belongs to the flavoprotein pyridine nucleotide cytochrome reductase family.</text>
</comment>
<accession>A0AAD5PSV3</accession>
<dbReference type="InterPro" id="IPR019180">
    <property type="entry name" value="Oxidoreductase-like_N"/>
</dbReference>
<feature type="binding site" evidence="7">
    <location>
        <position position="113"/>
    </location>
    <ligand>
        <name>FAD</name>
        <dbReference type="ChEBI" id="CHEBI:57692"/>
    </ligand>
</feature>
<dbReference type="PANTHER" id="PTHR19370:SF184">
    <property type="entry name" value="NADH-CYTOCHROME B5 REDUCTASE-LIKE"/>
    <property type="match status" value="1"/>
</dbReference>
<dbReference type="SUPFAM" id="SSF52343">
    <property type="entry name" value="Ferredoxin reductase-like, C-terminal NADP-linked domain"/>
    <property type="match status" value="1"/>
</dbReference>
<dbReference type="InterPro" id="IPR008333">
    <property type="entry name" value="Cbr1-like_FAD-bd_dom"/>
</dbReference>
<organism evidence="10 11">
    <name type="scientific">Daphnia sinensis</name>
    <dbReference type="NCBI Taxonomy" id="1820382"/>
    <lineage>
        <taxon>Eukaryota</taxon>
        <taxon>Metazoa</taxon>
        <taxon>Ecdysozoa</taxon>
        <taxon>Arthropoda</taxon>
        <taxon>Crustacea</taxon>
        <taxon>Branchiopoda</taxon>
        <taxon>Diplostraca</taxon>
        <taxon>Cladocera</taxon>
        <taxon>Anomopoda</taxon>
        <taxon>Daphniidae</taxon>
        <taxon>Daphnia</taxon>
        <taxon>Daphnia similis group</taxon>
    </lineage>
</organism>
<dbReference type="Pfam" id="PF00970">
    <property type="entry name" value="FAD_binding_6"/>
    <property type="match status" value="1"/>
</dbReference>
<evidence type="ECO:0000256" key="6">
    <source>
        <dbReference type="ARBA" id="ARBA00023027"/>
    </source>
</evidence>
<reference evidence="10 11" key="1">
    <citation type="submission" date="2022-05" db="EMBL/GenBank/DDBJ databases">
        <title>A multi-omics perspective on studying reproductive biology in Daphnia sinensis.</title>
        <authorList>
            <person name="Jia J."/>
        </authorList>
    </citation>
    <scope>NUCLEOTIDE SEQUENCE [LARGE SCALE GENOMIC DNA]</scope>
    <source>
        <strain evidence="10 11">WSL</strain>
    </source>
</reference>
<dbReference type="Gene3D" id="2.40.30.10">
    <property type="entry name" value="Translation factors"/>
    <property type="match status" value="1"/>
</dbReference>
<dbReference type="InterPro" id="IPR039261">
    <property type="entry name" value="FNR_nucleotide-bd"/>
</dbReference>
<evidence type="ECO:0000256" key="2">
    <source>
        <dbReference type="ARBA" id="ARBA00006105"/>
    </source>
</evidence>
<dbReference type="EC" id="1.6.2.2" evidence="8"/>
<feature type="binding site" evidence="7">
    <location>
        <position position="111"/>
    </location>
    <ligand>
        <name>FAD</name>
        <dbReference type="ChEBI" id="CHEBI:57692"/>
    </ligand>
</feature>
<dbReference type="GO" id="GO:0090524">
    <property type="term" value="F:cytochrome-b5 reductase activity, acting on NADH"/>
    <property type="evidence" value="ECO:0007669"/>
    <property type="project" value="UniProtKB-EC"/>
</dbReference>
<protein>
    <recommendedName>
        <fullName evidence="8">NADH-cytochrome b5 reductase</fullName>
        <ecNumber evidence="8">1.6.2.2</ecNumber>
    </recommendedName>
</protein>
<dbReference type="PANTHER" id="PTHR19370">
    <property type="entry name" value="NADH-CYTOCHROME B5 REDUCTASE"/>
    <property type="match status" value="1"/>
</dbReference>
<feature type="binding site" evidence="7">
    <location>
        <position position="112"/>
    </location>
    <ligand>
        <name>FAD</name>
        <dbReference type="ChEBI" id="CHEBI:57692"/>
    </ligand>
</feature>
<keyword evidence="6 8" id="KW-0520">NAD</keyword>
<comment type="cofactor">
    <cofactor evidence="1 7 8">
        <name>FAD</name>
        <dbReference type="ChEBI" id="CHEBI:57692"/>
    </cofactor>
</comment>
<dbReference type="Pfam" id="PF00175">
    <property type="entry name" value="NAD_binding_1"/>
    <property type="match status" value="1"/>
</dbReference>
<feature type="domain" description="FAD-binding FR-type" evidence="9">
    <location>
        <begin position="60"/>
        <end position="163"/>
    </location>
</feature>
<evidence type="ECO:0000259" key="9">
    <source>
        <dbReference type="PROSITE" id="PS51384"/>
    </source>
</evidence>
<evidence type="ECO:0000256" key="8">
    <source>
        <dbReference type="RuleBase" id="RU361226"/>
    </source>
</evidence>
<evidence type="ECO:0000256" key="3">
    <source>
        <dbReference type="ARBA" id="ARBA00022630"/>
    </source>
</evidence>
<evidence type="ECO:0000256" key="1">
    <source>
        <dbReference type="ARBA" id="ARBA00001974"/>
    </source>
</evidence>
<feature type="binding site" evidence="7">
    <location>
        <position position="138"/>
    </location>
    <ligand>
        <name>FAD</name>
        <dbReference type="ChEBI" id="CHEBI:57692"/>
    </ligand>
</feature>
<proteinExistence type="inferred from homology"/>
<feature type="binding site" evidence="7">
    <location>
        <position position="130"/>
    </location>
    <ligand>
        <name>FAD</name>
        <dbReference type="ChEBI" id="CHEBI:57692"/>
    </ligand>
</feature>
<comment type="catalytic activity">
    <reaction evidence="8">
        <text>2 Fe(III)-[cytochrome b5] + NADH = 2 Fe(II)-[cytochrome b5] + NAD(+) + H(+)</text>
        <dbReference type="Rhea" id="RHEA:46680"/>
        <dbReference type="Rhea" id="RHEA-COMP:10438"/>
        <dbReference type="Rhea" id="RHEA-COMP:10439"/>
        <dbReference type="ChEBI" id="CHEBI:15378"/>
        <dbReference type="ChEBI" id="CHEBI:29033"/>
        <dbReference type="ChEBI" id="CHEBI:29034"/>
        <dbReference type="ChEBI" id="CHEBI:57540"/>
        <dbReference type="ChEBI" id="CHEBI:57945"/>
        <dbReference type="EC" id="1.6.2.2"/>
    </reaction>
</comment>
<dbReference type="InterPro" id="IPR001433">
    <property type="entry name" value="OxRdtase_FAD/NAD-bd"/>
</dbReference>
<dbReference type="Pfam" id="PF09791">
    <property type="entry name" value="Oxidored-like"/>
    <property type="match status" value="1"/>
</dbReference>
<keyword evidence="5 8" id="KW-0560">Oxidoreductase</keyword>
<dbReference type="InterPro" id="IPR001834">
    <property type="entry name" value="CBR-like"/>
</dbReference>
<evidence type="ECO:0000256" key="5">
    <source>
        <dbReference type="ARBA" id="ARBA00023002"/>
    </source>
</evidence>
<dbReference type="InterPro" id="IPR017938">
    <property type="entry name" value="Riboflavin_synthase-like_b-brl"/>
</dbReference>
<dbReference type="Gene3D" id="3.40.50.80">
    <property type="entry name" value="Nucleotide-binding domain of ferredoxin-NADP reductase (FNR) module"/>
    <property type="match status" value="1"/>
</dbReference>
<evidence type="ECO:0000313" key="10">
    <source>
        <dbReference type="EMBL" id="KAI9558571.1"/>
    </source>
</evidence>